<dbReference type="Pfam" id="PF17427">
    <property type="entry name" value="Phi29_Phage_SSB"/>
    <property type="match status" value="1"/>
</dbReference>
<evidence type="ECO:0000313" key="1">
    <source>
        <dbReference type="EMBL" id="DAE29790.1"/>
    </source>
</evidence>
<reference evidence="1" key="1">
    <citation type="journal article" date="2021" name="Proc. Natl. Acad. Sci. U.S.A.">
        <title>A Catalog of Tens of Thousands of Viruses from Human Metagenomes Reveals Hidden Associations with Chronic Diseases.</title>
        <authorList>
            <person name="Tisza M.J."/>
            <person name="Buck C.B."/>
        </authorList>
    </citation>
    <scope>NUCLEOTIDE SEQUENCE</scope>
    <source>
        <strain evidence="1">CtL1g6</strain>
    </source>
</reference>
<sequence>MTENNVETVVESVEKHICTFDTSNFEGVKRMLNAKNSAVSLNSIGDKAITVVDVFTSDGVRARSNPPKHCVNAYLFDSEGVAYFTQSEGIVRSLRDIIAVLPDLNKANGGIKIHVVSTVNANGNTLKSIEML</sequence>
<protein>
    <submittedName>
        <fullName evidence="1">Single stranded DNA binding protein</fullName>
    </submittedName>
</protein>
<name>A0A8S5REG0_9VIRU</name>
<dbReference type="EMBL" id="BK059099">
    <property type="protein sequence ID" value="DAE29790.1"/>
    <property type="molecule type" value="Genomic_DNA"/>
</dbReference>
<accession>A0A8S5REG0</accession>
<dbReference type="InterPro" id="IPR035408">
    <property type="entry name" value="Phi29_Phage_SSB"/>
</dbReference>
<organism evidence="1">
    <name type="scientific">virus sp. ctL1g6</name>
    <dbReference type="NCBI Taxonomy" id="2827988"/>
    <lineage>
        <taxon>Viruses</taxon>
    </lineage>
</organism>
<proteinExistence type="predicted"/>